<proteinExistence type="predicted"/>
<dbReference type="Pfam" id="PF20188">
    <property type="entry name" value="DUF6551"/>
    <property type="match status" value="2"/>
</dbReference>
<reference evidence="1" key="2">
    <citation type="submission" date="2021-04" db="EMBL/GenBank/DDBJ databases">
        <authorList>
            <person name="Gilroy R."/>
        </authorList>
    </citation>
    <scope>NUCLEOTIDE SEQUENCE</scope>
    <source>
        <strain evidence="1">ChiSjej5B23-2810</strain>
    </source>
</reference>
<dbReference type="EMBL" id="DWWN01000015">
    <property type="protein sequence ID" value="HJC44895.1"/>
    <property type="molecule type" value="Genomic_DNA"/>
</dbReference>
<organism evidence="1 2">
    <name type="scientific">Candidatus Faecalibacterium faecigallinarum</name>
    <dbReference type="NCBI Taxonomy" id="2838577"/>
    <lineage>
        <taxon>Bacteria</taxon>
        <taxon>Bacillati</taxon>
        <taxon>Bacillota</taxon>
        <taxon>Clostridia</taxon>
        <taxon>Eubacteriales</taxon>
        <taxon>Oscillospiraceae</taxon>
        <taxon>Faecalibacterium</taxon>
    </lineage>
</organism>
<accession>A0A9D2T4M9</accession>
<feature type="non-terminal residue" evidence="1">
    <location>
        <position position="1"/>
    </location>
</feature>
<evidence type="ECO:0000313" key="1">
    <source>
        <dbReference type="EMBL" id="HJC44895.1"/>
    </source>
</evidence>
<name>A0A9D2T4M9_9FIRM</name>
<gene>
    <name evidence="1" type="ORF">H9703_01950</name>
</gene>
<sequence>IVYTGMTESEEALLFAQQTGESARLTPGDKMRAMIYGGDPECMAFLKATESVGLKLDYGQRRGKYRLGCIGTAFEEFKRVGADLYKEALSMIVAAWQLSRPHPVDETGRRSWRSAPVFASGCHPAPQKTAKRKRNGDPESLRAETVQGVVRFVELYHGEYDSRRLITRLHKTDPLTIYREGRAMGVNMAGYKKYLYQVYCIYNGSSKKKVLPMKF</sequence>
<dbReference type="InterPro" id="IPR046681">
    <property type="entry name" value="DUF6551"/>
</dbReference>
<dbReference type="Proteomes" id="UP000823906">
    <property type="component" value="Unassembled WGS sequence"/>
</dbReference>
<protein>
    <submittedName>
        <fullName evidence="1">Uncharacterized protein</fullName>
    </submittedName>
</protein>
<dbReference type="AlphaFoldDB" id="A0A9D2T4M9"/>
<comment type="caution">
    <text evidence="1">The sequence shown here is derived from an EMBL/GenBank/DDBJ whole genome shotgun (WGS) entry which is preliminary data.</text>
</comment>
<reference evidence="1" key="1">
    <citation type="journal article" date="2021" name="PeerJ">
        <title>Extensive microbial diversity within the chicken gut microbiome revealed by metagenomics and culture.</title>
        <authorList>
            <person name="Gilroy R."/>
            <person name="Ravi A."/>
            <person name="Getino M."/>
            <person name="Pursley I."/>
            <person name="Horton D.L."/>
            <person name="Alikhan N.F."/>
            <person name="Baker D."/>
            <person name="Gharbi K."/>
            <person name="Hall N."/>
            <person name="Watson M."/>
            <person name="Adriaenssens E.M."/>
            <person name="Foster-Nyarko E."/>
            <person name="Jarju S."/>
            <person name="Secka A."/>
            <person name="Antonio M."/>
            <person name="Oren A."/>
            <person name="Chaudhuri R.R."/>
            <person name="La Ragione R."/>
            <person name="Hildebrand F."/>
            <person name="Pallen M.J."/>
        </authorList>
    </citation>
    <scope>NUCLEOTIDE SEQUENCE</scope>
    <source>
        <strain evidence="1">ChiSjej5B23-2810</strain>
    </source>
</reference>
<evidence type="ECO:0000313" key="2">
    <source>
        <dbReference type="Proteomes" id="UP000823906"/>
    </source>
</evidence>